<evidence type="ECO:0008006" key="4">
    <source>
        <dbReference type="Google" id="ProtNLM"/>
    </source>
</evidence>
<dbReference type="STRING" id="274537.BIU88_05085"/>
<accession>A0A1D8D0E2</accession>
<dbReference type="Pfam" id="PF11154">
    <property type="entry name" value="DUF2934"/>
    <property type="match status" value="1"/>
</dbReference>
<dbReference type="KEGG" id="clz:BIU88_05085"/>
<proteinExistence type="predicted"/>
<evidence type="ECO:0000313" key="3">
    <source>
        <dbReference type="Proteomes" id="UP000095185"/>
    </source>
</evidence>
<dbReference type="EMBL" id="CP017305">
    <property type="protein sequence ID" value="AOS83573.1"/>
    <property type="molecule type" value="Genomic_DNA"/>
</dbReference>
<feature type="compositionally biased region" description="Basic and acidic residues" evidence="1">
    <location>
        <begin position="1"/>
        <end position="15"/>
    </location>
</feature>
<reference evidence="2" key="1">
    <citation type="submission" date="2016-09" db="EMBL/GenBank/DDBJ databases">
        <title>Genome sequence of Chlorobaculum limnaeum.</title>
        <authorList>
            <person name="Liu Z."/>
            <person name="Tank M."/>
            <person name="Bryant D.A."/>
        </authorList>
    </citation>
    <scope>NUCLEOTIDE SEQUENCE [LARGE SCALE GENOMIC DNA]</scope>
    <source>
        <strain evidence="2">DSM 1677</strain>
    </source>
</reference>
<evidence type="ECO:0000313" key="2">
    <source>
        <dbReference type="EMBL" id="AOS83573.1"/>
    </source>
</evidence>
<dbReference type="RefSeq" id="WP_069809289.1">
    <property type="nucleotide sequence ID" value="NZ_CP017305.1"/>
</dbReference>
<evidence type="ECO:0000256" key="1">
    <source>
        <dbReference type="SAM" id="MobiDB-lite"/>
    </source>
</evidence>
<organism evidence="2 3">
    <name type="scientific">Chlorobaculum limnaeum</name>
    <dbReference type="NCBI Taxonomy" id="274537"/>
    <lineage>
        <taxon>Bacteria</taxon>
        <taxon>Pseudomonadati</taxon>
        <taxon>Chlorobiota</taxon>
        <taxon>Chlorobiia</taxon>
        <taxon>Chlorobiales</taxon>
        <taxon>Chlorobiaceae</taxon>
        <taxon>Chlorobaculum</taxon>
    </lineage>
</organism>
<dbReference type="AlphaFoldDB" id="A0A1D8D0E2"/>
<keyword evidence="3" id="KW-1185">Reference proteome</keyword>
<feature type="compositionally biased region" description="Basic and acidic residues" evidence="1">
    <location>
        <begin position="22"/>
        <end position="31"/>
    </location>
</feature>
<gene>
    <name evidence="2" type="ORF">BIU88_05085</name>
</gene>
<feature type="region of interest" description="Disordered" evidence="1">
    <location>
        <begin position="1"/>
        <end position="72"/>
    </location>
</feature>
<protein>
    <recommendedName>
        <fullName evidence="4">DUF2934 domain-containing protein</fullName>
    </recommendedName>
</protein>
<feature type="compositionally biased region" description="Low complexity" evidence="1">
    <location>
        <begin position="58"/>
        <end position="71"/>
    </location>
</feature>
<dbReference type="OrthoDB" id="595431at2"/>
<sequence>MAKKSTDKEIPEAAKVRKPAKKSAESAETKPKATKPKTAKKAASEDAKPAKPRKKASAEFAAPEAPAASPEMVEEQIRVAAYYRWVDRGMCDGCDAEDWIEAEKLFRK</sequence>
<name>A0A1D8D0E2_CHLLM</name>
<dbReference type="InterPro" id="IPR021327">
    <property type="entry name" value="DUF2934"/>
</dbReference>
<dbReference type="Proteomes" id="UP000095185">
    <property type="component" value="Chromosome"/>
</dbReference>